<dbReference type="InterPro" id="IPR008389">
    <property type="entry name" value="ATPase_V0-cplx_e1/e2_su"/>
</dbReference>
<accession>A0AAD1Y1P1</accession>
<reference evidence="10" key="1">
    <citation type="submission" date="2023-07" db="EMBL/GenBank/DDBJ databases">
        <authorList>
            <consortium name="AG Swart"/>
            <person name="Singh M."/>
            <person name="Singh A."/>
            <person name="Seah K."/>
            <person name="Emmerich C."/>
        </authorList>
    </citation>
    <scope>NUCLEOTIDE SEQUENCE</scope>
    <source>
        <strain evidence="10">DP1</strain>
    </source>
</reference>
<dbReference type="GO" id="GO:0046961">
    <property type="term" value="F:proton-transporting ATPase activity, rotational mechanism"/>
    <property type="evidence" value="ECO:0007669"/>
    <property type="project" value="InterPro"/>
</dbReference>
<organism evidence="10 11">
    <name type="scientific">Euplotes crassus</name>
    <dbReference type="NCBI Taxonomy" id="5936"/>
    <lineage>
        <taxon>Eukaryota</taxon>
        <taxon>Sar</taxon>
        <taxon>Alveolata</taxon>
        <taxon>Ciliophora</taxon>
        <taxon>Intramacronucleata</taxon>
        <taxon>Spirotrichea</taxon>
        <taxon>Hypotrichia</taxon>
        <taxon>Euplotida</taxon>
        <taxon>Euplotidae</taxon>
        <taxon>Moneuplotes</taxon>
    </lineage>
</organism>
<comment type="similarity">
    <text evidence="2">Belongs to the V-ATPase e1/e2 subunit family.</text>
</comment>
<feature type="transmembrane region" description="Helical" evidence="9">
    <location>
        <begin position="7"/>
        <end position="32"/>
    </location>
</feature>
<dbReference type="Pfam" id="PF05493">
    <property type="entry name" value="ATP_synt_H"/>
    <property type="match status" value="1"/>
</dbReference>
<evidence type="ECO:0000313" key="10">
    <source>
        <dbReference type="EMBL" id="CAI2383130.1"/>
    </source>
</evidence>
<evidence type="ECO:0000256" key="2">
    <source>
        <dbReference type="ARBA" id="ARBA00008328"/>
    </source>
</evidence>
<keyword evidence="5" id="KW-0375">Hydrogen ion transport</keyword>
<comment type="caution">
    <text evidence="10">The sequence shown here is derived from an EMBL/GenBank/DDBJ whole genome shotgun (WGS) entry which is preliminary data.</text>
</comment>
<evidence type="ECO:0000256" key="3">
    <source>
        <dbReference type="ARBA" id="ARBA00022448"/>
    </source>
</evidence>
<keyword evidence="11" id="KW-1185">Reference proteome</keyword>
<feature type="transmembrane region" description="Helical" evidence="9">
    <location>
        <begin position="52"/>
        <end position="71"/>
    </location>
</feature>
<evidence type="ECO:0000256" key="7">
    <source>
        <dbReference type="ARBA" id="ARBA00023065"/>
    </source>
</evidence>
<dbReference type="GO" id="GO:0033179">
    <property type="term" value="C:proton-transporting V-type ATPase, V0 domain"/>
    <property type="evidence" value="ECO:0007669"/>
    <property type="project" value="InterPro"/>
</dbReference>
<evidence type="ECO:0000256" key="9">
    <source>
        <dbReference type="SAM" id="Phobius"/>
    </source>
</evidence>
<dbReference type="EMBL" id="CAMPGE010025368">
    <property type="protein sequence ID" value="CAI2383130.1"/>
    <property type="molecule type" value="Genomic_DNA"/>
</dbReference>
<keyword evidence="6 9" id="KW-1133">Transmembrane helix</keyword>
<evidence type="ECO:0000256" key="1">
    <source>
        <dbReference type="ARBA" id="ARBA00004141"/>
    </source>
</evidence>
<evidence type="ECO:0000256" key="8">
    <source>
        <dbReference type="ARBA" id="ARBA00023136"/>
    </source>
</evidence>
<comment type="subcellular location">
    <subcellularLocation>
        <location evidence="1">Membrane</location>
        <topology evidence="1">Multi-pass membrane protein</topology>
    </subcellularLocation>
</comment>
<evidence type="ECO:0000313" key="11">
    <source>
        <dbReference type="Proteomes" id="UP001295684"/>
    </source>
</evidence>
<gene>
    <name evidence="10" type="ORF">ECRASSUSDP1_LOCUS24621</name>
</gene>
<evidence type="ECO:0000256" key="6">
    <source>
        <dbReference type="ARBA" id="ARBA00022989"/>
    </source>
</evidence>
<evidence type="ECO:0000256" key="5">
    <source>
        <dbReference type="ARBA" id="ARBA00022781"/>
    </source>
</evidence>
<dbReference type="Proteomes" id="UP001295684">
    <property type="component" value="Unassembled WGS sequence"/>
</dbReference>
<keyword evidence="4 9" id="KW-0812">Transmembrane</keyword>
<keyword evidence="8 9" id="KW-0472">Membrane</keyword>
<name>A0AAD1Y1P1_EUPCR</name>
<dbReference type="AlphaFoldDB" id="A0AAD1Y1P1"/>
<sequence length="88" mass="10134">MSAKHNGLWVGSLIFAVLGLGFGVLLSIYVYFRTKDKTENGKYQKENAVLTFFMTLFGAFCMWGMWICVYMHQMNPLILPFVETQIPE</sequence>
<evidence type="ECO:0000256" key="4">
    <source>
        <dbReference type="ARBA" id="ARBA00022692"/>
    </source>
</evidence>
<proteinExistence type="inferred from homology"/>
<keyword evidence="7" id="KW-0406">Ion transport</keyword>
<keyword evidence="3" id="KW-0813">Transport</keyword>
<protein>
    <submittedName>
        <fullName evidence="10">Uncharacterized protein</fullName>
    </submittedName>
</protein>